<dbReference type="SUPFAM" id="SSF47384">
    <property type="entry name" value="Homodimeric domain of signal transducing histidine kinase"/>
    <property type="match status" value="1"/>
</dbReference>
<evidence type="ECO:0000256" key="1">
    <source>
        <dbReference type="ARBA" id="ARBA00000085"/>
    </source>
</evidence>
<dbReference type="InterPro" id="IPR036890">
    <property type="entry name" value="HATPase_C_sf"/>
</dbReference>
<reference evidence="6 7" key="1">
    <citation type="journal article" date="2020" name="Nat. Food">
        <title>A phased Vanilla planifolia genome enables genetic improvement of flavour and production.</title>
        <authorList>
            <person name="Hasing T."/>
            <person name="Tang H."/>
            <person name="Brym M."/>
            <person name="Khazi F."/>
            <person name="Huang T."/>
            <person name="Chambers A.H."/>
        </authorList>
    </citation>
    <scope>NUCLEOTIDE SEQUENCE [LARGE SCALE GENOMIC DNA]</scope>
    <source>
        <tissue evidence="6">Leaf</tissue>
    </source>
</reference>
<dbReference type="InterPro" id="IPR050956">
    <property type="entry name" value="2C_system_His_kinase"/>
</dbReference>
<dbReference type="InterPro" id="IPR003661">
    <property type="entry name" value="HisK_dim/P_dom"/>
</dbReference>
<evidence type="ECO:0000256" key="2">
    <source>
        <dbReference type="ARBA" id="ARBA00012438"/>
    </source>
</evidence>
<dbReference type="Pfam" id="PF24896">
    <property type="entry name" value="Receiver_CRE1"/>
    <property type="match status" value="1"/>
</dbReference>
<sequence>MATEDSRKMEELKVQVEAANIAKSRFLTTVSHEIRTPMNVVLAGKLEIEAVPFVLRSILDEVLSLFSAKSWEKGIELAAFVSNTIPEVLSGDPGRFRQILTNLVGNSVKFTERGHILVKVHSVQHSNVSTKSFVYPNVNGKVGVDKMLSSTRFNTLSWFEAADDRNCWKKFKLLATHEESNNAISLNGIRSENDFPKRVTLIADSSTSRYYGGTGIGLSISKCLLELIGGKISFISRPNVGSTFAFTVNLQQCTRITDVDPKRSPIEDLPACFKGMKVVLVDENPIRSAVTNYRLQRLCITVEVTKSLKIDLSTLP</sequence>
<evidence type="ECO:0000313" key="7">
    <source>
        <dbReference type="Proteomes" id="UP000639772"/>
    </source>
</evidence>
<dbReference type="InterPro" id="IPR004358">
    <property type="entry name" value="Sig_transdc_His_kin-like_C"/>
</dbReference>
<keyword evidence="4" id="KW-0902">Two-component regulatory system</keyword>
<dbReference type="PANTHER" id="PTHR43719:SF51">
    <property type="entry name" value="HISTIDINE KINASE 4"/>
    <property type="match status" value="1"/>
</dbReference>
<accession>A0A835PA16</accession>
<comment type="caution">
    <text evidence="6">The sequence shown here is derived from an EMBL/GenBank/DDBJ whole genome shotgun (WGS) entry which is preliminary data.</text>
</comment>
<dbReference type="SUPFAM" id="SSF55874">
    <property type="entry name" value="ATPase domain of HSP90 chaperone/DNA topoisomerase II/histidine kinase"/>
    <property type="match status" value="2"/>
</dbReference>
<organism evidence="6 7">
    <name type="scientific">Vanilla planifolia</name>
    <name type="common">Vanilla</name>
    <dbReference type="NCBI Taxonomy" id="51239"/>
    <lineage>
        <taxon>Eukaryota</taxon>
        <taxon>Viridiplantae</taxon>
        <taxon>Streptophyta</taxon>
        <taxon>Embryophyta</taxon>
        <taxon>Tracheophyta</taxon>
        <taxon>Spermatophyta</taxon>
        <taxon>Magnoliopsida</taxon>
        <taxon>Liliopsida</taxon>
        <taxon>Asparagales</taxon>
        <taxon>Orchidaceae</taxon>
        <taxon>Vanilloideae</taxon>
        <taxon>Vanilleae</taxon>
        <taxon>Vanilla</taxon>
    </lineage>
</organism>
<comment type="catalytic activity">
    <reaction evidence="1">
        <text>ATP + protein L-histidine = ADP + protein N-phospho-L-histidine.</text>
        <dbReference type="EC" id="2.7.13.3"/>
    </reaction>
</comment>
<dbReference type="InterPro" id="IPR056839">
    <property type="entry name" value="Receiver_AHK4/CRE1_1st"/>
</dbReference>
<protein>
    <recommendedName>
        <fullName evidence="2">histidine kinase</fullName>
        <ecNumber evidence="2">2.7.13.3</ecNumber>
    </recommendedName>
</protein>
<gene>
    <name evidence="6" type="ORF">HPP92_028074</name>
</gene>
<name>A0A835PA16_VANPL</name>
<evidence type="ECO:0000259" key="5">
    <source>
        <dbReference type="PROSITE" id="PS50109"/>
    </source>
</evidence>
<dbReference type="PROSITE" id="PS50109">
    <property type="entry name" value="HIS_KIN"/>
    <property type="match status" value="1"/>
</dbReference>
<dbReference type="EMBL" id="JADCNM010000383">
    <property type="protein sequence ID" value="KAG0447947.1"/>
    <property type="molecule type" value="Genomic_DNA"/>
</dbReference>
<evidence type="ECO:0000256" key="4">
    <source>
        <dbReference type="ARBA" id="ARBA00023012"/>
    </source>
</evidence>
<dbReference type="InterPro" id="IPR005467">
    <property type="entry name" value="His_kinase_dom"/>
</dbReference>
<dbReference type="GO" id="GO:0000155">
    <property type="term" value="F:phosphorelay sensor kinase activity"/>
    <property type="evidence" value="ECO:0007669"/>
    <property type="project" value="InterPro"/>
</dbReference>
<proteinExistence type="predicted"/>
<dbReference type="Proteomes" id="UP000639772">
    <property type="component" value="Unassembled WGS sequence"/>
</dbReference>
<feature type="domain" description="Histidine kinase" evidence="5">
    <location>
        <begin position="1"/>
        <end position="252"/>
    </location>
</feature>
<evidence type="ECO:0000313" key="6">
    <source>
        <dbReference type="EMBL" id="KAG0447947.1"/>
    </source>
</evidence>
<dbReference type="InterPro" id="IPR036097">
    <property type="entry name" value="HisK_dim/P_sf"/>
</dbReference>
<dbReference type="AlphaFoldDB" id="A0A835PA16"/>
<evidence type="ECO:0000256" key="3">
    <source>
        <dbReference type="ARBA" id="ARBA00022553"/>
    </source>
</evidence>
<dbReference type="PRINTS" id="PR00344">
    <property type="entry name" value="BCTRLSENSOR"/>
</dbReference>
<dbReference type="Gene3D" id="3.30.565.10">
    <property type="entry name" value="Histidine kinase-like ATPase, C-terminal domain"/>
    <property type="match status" value="1"/>
</dbReference>
<dbReference type="OrthoDB" id="303614at2759"/>
<dbReference type="EC" id="2.7.13.3" evidence="2"/>
<dbReference type="SMART" id="SM00387">
    <property type="entry name" value="HATPase_c"/>
    <property type="match status" value="1"/>
</dbReference>
<dbReference type="GO" id="GO:0005634">
    <property type="term" value="C:nucleus"/>
    <property type="evidence" value="ECO:0007669"/>
    <property type="project" value="TreeGrafter"/>
</dbReference>
<keyword evidence="3" id="KW-0597">Phosphoprotein</keyword>
<dbReference type="InterPro" id="IPR003594">
    <property type="entry name" value="HATPase_dom"/>
</dbReference>
<dbReference type="Pfam" id="PF02518">
    <property type="entry name" value="HATPase_c"/>
    <property type="match status" value="1"/>
</dbReference>
<dbReference type="Gene3D" id="1.10.287.130">
    <property type="match status" value="1"/>
</dbReference>
<dbReference type="PANTHER" id="PTHR43719">
    <property type="entry name" value="TWO-COMPONENT HISTIDINE KINASE"/>
    <property type="match status" value="1"/>
</dbReference>
<dbReference type="CDD" id="cd00082">
    <property type="entry name" value="HisKA"/>
    <property type="match status" value="1"/>
</dbReference>